<dbReference type="Proteomes" id="UP000247498">
    <property type="component" value="Unassembled WGS sequence"/>
</dbReference>
<feature type="signal peptide" evidence="1">
    <location>
        <begin position="1"/>
        <end position="21"/>
    </location>
</feature>
<reference evidence="2 3" key="1">
    <citation type="journal article" date="2018" name="Sci. Rep.">
        <title>Raphidocelis subcapitata (=Pseudokirchneriella subcapitata) provides an insight into genome evolution and environmental adaptations in the Sphaeropleales.</title>
        <authorList>
            <person name="Suzuki S."/>
            <person name="Yamaguchi H."/>
            <person name="Nakajima N."/>
            <person name="Kawachi M."/>
        </authorList>
    </citation>
    <scope>NUCLEOTIDE SEQUENCE [LARGE SCALE GENOMIC DNA]</scope>
    <source>
        <strain evidence="2 3">NIES-35</strain>
    </source>
</reference>
<sequence>MGCGALAAILLLMAAAPRAAAGHGRELLTNPLRRCKHYTNCEGRTISSIRYCLDGATGCITSLEFGFAPSAQPAKAASCSATCTGGFKTLTLSAGEVITSYTYTRSGGGSNNCMTGVSFATSRGNTLTAGAAGTAAAAGNDTSALSASGARTRSRTKTPRRVPHCLKKRTAPMAPFGELCSLKSHTCGGPGGAASALERIKPEWGYHSQCGLTKEQAAWSCAAPTCTPGTTVQLAGKCSTAVPGGVVSYSDPSGAPITDVPCPPPGSKVPVVPVLDDQGCKYPGDGFAVEGVCPPPPTFSCGPPPACAYAGVSVPLAGTCNCSDPSASVTYVVDGRAVTSVNCPNKGTDLKITASASISTLPQCPYDPDDVGLSLSSVCASEAAAAVTCSPPPPCSYAGEVIKLTGLCTTPLAGATVIYELGGKAVTSVTCPAPTRPASVVQPKVTAPDGSGGICSYPKQPQVIISPSRCAAASQVPITCGAPPDCAYAGDTKSLSGLCSVQSGPLAGAAVAYYVDGAPVTSITCPAPGKPLSIQPRVVTSDQCIYNGPVVNVDSDCPDDSTISVPCKSMVCPNAGASVSLAASCTTTAPGAVVGYTVNGAAAVKATCPAPGDSVTVQSFVTGYGGPGCQYPGGSFTITSTCPPSPQGTVTCKAIKCRFAGDKRDLVDTCTSSTGSTVDYYTPTGTKVTTINCVAPNADPLVLIPRVTIAGCVSNYDPITVPPSECPATSQAQINCSPVTCSSSGVTVPLNNTCTTALSGGVVSFLVNGEKATKLTCPEPGVEAKIEPVVENYGGNAACAYVGPSYTVTSSCPSALAARVKCNAPTCDQPGTVVPLAGLCSTALAGAVIETTVNGTKATSLTCPDAGETLMFQGWIKGYLGSCNYASNRVPVTSTCGATPPSLTCPNFECREAGATFDLAAHCSVGESVKFYVSGNQVTSVACPKPGSPLTVSVAVTDSGCEYTSTLTGTSACWSDAQASPTCNDITCSAGDSIDLAAASCSSPLAGKPGAAWSYDPSSPATCPATVKATLTVGNCTYDTTFKLESAACEPGSYPLNGTCVDCGYGAYCPDGVARMDCPDFETTRFTNSTAASDCLVTECSPCSGATPQVYFTTGKDMSIWRTDAFIVGGTLDKMCYFNSPDFDTINDIAIDANGDAIVIVRKGSSDSSARMIKVRTSTLPSPDPNRVCEFEDLLVGGFPDPLNPNKTGDAWAGLGAGRKSNIMYGSNGNTIFTVDVSTSPPKFLANLATNLGGGSADITLGPDNNLYLAQNNLMYRITLAADGITPTGIEQIHENGSNMAGAFCTSEQPYATENSQFHKLVEMYPTYERGGPMLFNPDTNVGGFSGAATVPSCH</sequence>
<name>A0A2V0P9M1_9CHLO</name>
<proteinExistence type="predicted"/>
<protein>
    <submittedName>
        <fullName evidence="2">Uncharacterized protein</fullName>
    </submittedName>
</protein>
<dbReference type="SUPFAM" id="SSF63829">
    <property type="entry name" value="Calcium-dependent phosphotriesterase"/>
    <property type="match status" value="1"/>
</dbReference>
<keyword evidence="1" id="KW-0732">Signal</keyword>
<dbReference type="OrthoDB" id="558885at2759"/>
<dbReference type="InParanoid" id="A0A2V0P9M1"/>
<dbReference type="EMBL" id="BDRX01000077">
    <property type="protein sequence ID" value="GBF96269.1"/>
    <property type="molecule type" value="Genomic_DNA"/>
</dbReference>
<evidence type="ECO:0000256" key="1">
    <source>
        <dbReference type="SAM" id="SignalP"/>
    </source>
</evidence>
<gene>
    <name evidence="2" type="ORF">Rsub_09064</name>
</gene>
<keyword evidence="3" id="KW-1185">Reference proteome</keyword>
<feature type="chain" id="PRO_5016079705" evidence="1">
    <location>
        <begin position="22"/>
        <end position="1355"/>
    </location>
</feature>
<dbReference type="STRING" id="307507.A0A2V0P9M1"/>
<comment type="caution">
    <text evidence="2">The sequence shown here is derived from an EMBL/GenBank/DDBJ whole genome shotgun (WGS) entry which is preliminary data.</text>
</comment>
<evidence type="ECO:0000313" key="2">
    <source>
        <dbReference type="EMBL" id="GBF96269.1"/>
    </source>
</evidence>
<evidence type="ECO:0000313" key="3">
    <source>
        <dbReference type="Proteomes" id="UP000247498"/>
    </source>
</evidence>
<organism evidence="2 3">
    <name type="scientific">Raphidocelis subcapitata</name>
    <dbReference type="NCBI Taxonomy" id="307507"/>
    <lineage>
        <taxon>Eukaryota</taxon>
        <taxon>Viridiplantae</taxon>
        <taxon>Chlorophyta</taxon>
        <taxon>core chlorophytes</taxon>
        <taxon>Chlorophyceae</taxon>
        <taxon>CS clade</taxon>
        <taxon>Sphaeropleales</taxon>
        <taxon>Selenastraceae</taxon>
        <taxon>Raphidocelis</taxon>
    </lineage>
</organism>
<accession>A0A2V0P9M1</accession>